<protein>
    <submittedName>
        <fullName evidence="2">Uncharacterized protein</fullName>
    </submittedName>
</protein>
<reference evidence="2" key="1">
    <citation type="journal article" date="2020" name="Fungal Divers.">
        <title>Resolving the Mortierellaceae phylogeny through synthesis of multi-gene phylogenetics and phylogenomics.</title>
        <authorList>
            <person name="Vandepol N."/>
            <person name="Liber J."/>
            <person name="Desiro A."/>
            <person name="Na H."/>
            <person name="Kennedy M."/>
            <person name="Barry K."/>
            <person name="Grigoriev I.V."/>
            <person name="Miller A.N."/>
            <person name="O'Donnell K."/>
            <person name="Stajich J.E."/>
            <person name="Bonito G."/>
        </authorList>
    </citation>
    <scope>NUCLEOTIDE SEQUENCE</scope>
    <source>
        <strain evidence="2">MES-2147</strain>
    </source>
</reference>
<dbReference type="AlphaFoldDB" id="A0A9P6MGQ9"/>
<feature type="compositionally biased region" description="Pro residues" evidence="1">
    <location>
        <begin position="80"/>
        <end position="89"/>
    </location>
</feature>
<dbReference type="EMBL" id="JAAAHW010000789">
    <property type="protein sequence ID" value="KAF9999000.1"/>
    <property type="molecule type" value="Genomic_DNA"/>
</dbReference>
<gene>
    <name evidence="2" type="ORF">BGZ65_005569</name>
</gene>
<evidence type="ECO:0000313" key="3">
    <source>
        <dbReference type="Proteomes" id="UP000749646"/>
    </source>
</evidence>
<dbReference type="Proteomes" id="UP000749646">
    <property type="component" value="Unassembled WGS sequence"/>
</dbReference>
<comment type="caution">
    <text evidence="2">The sequence shown here is derived from an EMBL/GenBank/DDBJ whole genome shotgun (WGS) entry which is preliminary data.</text>
</comment>
<accession>A0A9P6MGQ9</accession>
<keyword evidence="3" id="KW-1185">Reference proteome</keyword>
<evidence type="ECO:0000256" key="1">
    <source>
        <dbReference type="SAM" id="MobiDB-lite"/>
    </source>
</evidence>
<name>A0A9P6MGQ9_9FUNG</name>
<feature type="region of interest" description="Disordered" evidence="1">
    <location>
        <begin position="75"/>
        <end position="108"/>
    </location>
</feature>
<organism evidence="2 3">
    <name type="scientific">Modicella reniformis</name>
    <dbReference type="NCBI Taxonomy" id="1440133"/>
    <lineage>
        <taxon>Eukaryota</taxon>
        <taxon>Fungi</taxon>
        <taxon>Fungi incertae sedis</taxon>
        <taxon>Mucoromycota</taxon>
        <taxon>Mortierellomycotina</taxon>
        <taxon>Mortierellomycetes</taxon>
        <taxon>Mortierellales</taxon>
        <taxon>Mortierellaceae</taxon>
        <taxon>Modicella</taxon>
    </lineage>
</organism>
<evidence type="ECO:0000313" key="2">
    <source>
        <dbReference type="EMBL" id="KAF9999000.1"/>
    </source>
</evidence>
<proteinExistence type="predicted"/>
<feature type="non-terminal residue" evidence="2">
    <location>
        <position position="108"/>
    </location>
</feature>
<sequence length="108" mass="11935">MTAESAYDILARIWPEYDPNGEGIMAEMMEKVLRRVEQEQGSSLLLGSGWDELKDYIACVEGTIVRQKDLSDLLGILQGTPPPPPPPPVDNLETAPGNEFFLESESDD</sequence>
<dbReference type="OrthoDB" id="432685at2759"/>